<dbReference type="InterPro" id="IPR011971">
    <property type="entry name" value="CHP02284"/>
</dbReference>
<evidence type="ECO:0000256" key="1">
    <source>
        <dbReference type="SAM" id="MobiDB-lite"/>
    </source>
</evidence>
<dbReference type="Pfam" id="PF09537">
    <property type="entry name" value="DUF2383"/>
    <property type="match status" value="1"/>
</dbReference>
<dbReference type="SUPFAM" id="SSF47240">
    <property type="entry name" value="Ferritin-like"/>
    <property type="match status" value="1"/>
</dbReference>
<evidence type="ECO:0000259" key="2">
    <source>
        <dbReference type="Pfam" id="PF09537"/>
    </source>
</evidence>
<dbReference type="Gene3D" id="1.20.1260.10">
    <property type="match status" value="1"/>
</dbReference>
<dbReference type="InterPro" id="IPR009078">
    <property type="entry name" value="Ferritin-like_SF"/>
</dbReference>
<proteinExistence type="predicted"/>
<dbReference type="PIRSF" id="PIRSF029477">
    <property type="entry name" value="UCP029477"/>
    <property type="match status" value="1"/>
</dbReference>
<dbReference type="NCBIfam" id="TIGR02284">
    <property type="entry name" value="PA2169 family four-helix-bundle protein"/>
    <property type="match status" value="1"/>
</dbReference>
<dbReference type="Proteomes" id="UP000562395">
    <property type="component" value="Unassembled WGS sequence"/>
</dbReference>
<dbReference type="RefSeq" id="WP_183611004.1">
    <property type="nucleotide sequence ID" value="NZ_JACICY010000001.1"/>
</dbReference>
<feature type="compositionally biased region" description="Polar residues" evidence="1">
    <location>
        <begin position="1"/>
        <end position="16"/>
    </location>
</feature>
<feature type="region of interest" description="Disordered" evidence="1">
    <location>
        <begin position="1"/>
        <end position="20"/>
    </location>
</feature>
<dbReference type="InterPro" id="IPR019052">
    <property type="entry name" value="DUF2383"/>
</dbReference>
<dbReference type="InterPro" id="IPR012347">
    <property type="entry name" value="Ferritin-like"/>
</dbReference>
<gene>
    <name evidence="3" type="ORF">GGQ88_000023</name>
</gene>
<accession>A0A7W6EU07</accession>
<dbReference type="EMBL" id="JACICY010000001">
    <property type="protein sequence ID" value="MBB3858783.1"/>
    <property type="molecule type" value="Genomic_DNA"/>
</dbReference>
<reference evidence="3 4" key="1">
    <citation type="submission" date="2020-08" db="EMBL/GenBank/DDBJ databases">
        <title>Genomic Encyclopedia of Type Strains, Phase IV (KMG-IV): sequencing the most valuable type-strain genomes for metagenomic binning, comparative biology and taxonomic classification.</title>
        <authorList>
            <person name="Goeker M."/>
        </authorList>
    </citation>
    <scope>NUCLEOTIDE SEQUENCE [LARGE SCALE GENOMIC DNA]</scope>
    <source>
        <strain evidence="3 4">DSM 14552</strain>
    </source>
</reference>
<feature type="domain" description="DUF2383" evidence="2">
    <location>
        <begin position="21"/>
        <end position="128"/>
    </location>
</feature>
<evidence type="ECO:0000313" key="4">
    <source>
        <dbReference type="Proteomes" id="UP000562395"/>
    </source>
</evidence>
<organism evidence="3 4">
    <name type="scientific">Novosphingobium hassiacum</name>
    <dbReference type="NCBI Taxonomy" id="173676"/>
    <lineage>
        <taxon>Bacteria</taxon>
        <taxon>Pseudomonadati</taxon>
        <taxon>Pseudomonadota</taxon>
        <taxon>Alphaproteobacteria</taxon>
        <taxon>Sphingomonadales</taxon>
        <taxon>Sphingomonadaceae</taxon>
        <taxon>Novosphingobium</taxon>
    </lineage>
</organism>
<comment type="caution">
    <text evidence="3">The sequence shown here is derived from an EMBL/GenBank/DDBJ whole genome shotgun (WGS) entry which is preliminary data.</text>
</comment>
<keyword evidence="4" id="KW-1185">Reference proteome</keyword>
<sequence>MESNSPYAGTTANSDNSDGDVTVLNTLVATLLDSIEGYQKSAEDVDNEEYRRLFLERARERQQAVTKLQAAVGQLGGKPEDESSVMGSIHRVFVDLKAAVTGRDDKAIINEIERGEDYLKGKFETAIKNADLSVTARTAVGEAWISVKEGHDQMSALKHGLEGR</sequence>
<name>A0A7W6EU07_9SPHN</name>
<evidence type="ECO:0000313" key="3">
    <source>
        <dbReference type="EMBL" id="MBB3858783.1"/>
    </source>
</evidence>
<dbReference type="InterPro" id="IPR016920">
    <property type="entry name" value="UCP029477"/>
</dbReference>
<dbReference type="AlphaFoldDB" id="A0A7W6EU07"/>
<protein>
    <submittedName>
        <fullName evidence="3">Uncharacterized protein (TIGR02284 family)</fullName>
    </submittedName>
</protein>